<evidence type="ECO:0000256" key="4">
    <source>
        <dbReference type="ARBA" id="ARBA00022840"/>
    </source>
</evidence>
<sequence>MDWVSHNHSRSHSTVLSSQLARATHANEFVPRVLSSNLSASPNIINSTYPPLNTSPALVKKYEESEVSTHVSPQSTSPPPNTSSPVLHDKGNNGMSAYQENVGGTTYFYQYPGGGTSENTEPVVATPTGSNITGEYNVYTVKQEKSFFISDDLRTDILNRNVLTLLQPDPQQYPDLPLEVDNYHELFPLEPINNAMHKPHLGHQTSMYKATHIKTGVHYCLRRIHAFRLQNTKCMAYVELWKKISHSNIVQLKEVFTTKAFGDNSMIFVYDYHPGSETLLNKHFSTDQPGYCDPFTDSSTPRPYSYQKNNLMRHQQNNKLPEPLIWNYIIQLTSALRIIHSSALACRSLDPTKIILTSKSRLRLSCLGMMDVVLSESNTSVNHLALIQHYQQEDLTALGKLVVALACKSTMAVQRENVSTALDMVSRSYTSDLRNLIMYLLSSTQRRSVTDLMPMIGARFYTQLDNLHNHIEALDHELSKEIQNGRLLRLMAKLATINERPEFNMDAAWSETGDRYMLKLFRDYVFHQVTDDGQPWLDMAHIIQCLNKLDTGVPEKICLMSRDEQSILVVSYAELKHCLEQSFHEIACQSSLVNHDLDEKL</sequence>
<comment type="domain">
    <text evidence="6">Contains a pseudokinase domain. The protein kinase domain is predicted to be catalytically inactive because some of the residues important for catalytic activity are substituted and it lacks the equivalent of the binding site for a peptide substrate. However, it has retained an ATP-binding site and ATP-binding is required for mRNA degradation, stimulating the activity of the PAN2 nuclease in vitro. The nucleotide-binding site is juxtaposed to the RNase active site of PAN2 in the complex and may actually bind nucleosides of a poly(A) RNA rather than ATP, feeding the poly(A)-tail to the active site of the deadenylase and thus increasing the efficiency with which this distributive enzyme degrades oligo(A) RNAs.</text>
</comment>
<comment type="caution">
    <text evidence="6">Lacks conserved residue(s) required for the propagation of feature annotation.</text>
</comment>
<dbReference type="PROSITE" id="PS50011">
    <property type="entry name" value="PROTEIN_KINASE_DOM"/>
    <property type="match status" value="1"/>
</dbReference>
<dbReference type="EMBL" id="OV121132">
    <property type="protein sequence ID" value="CAH0547130.1"/>
    <property type="molecule type" value="Genomic_DNA"/>
</dbReference>
<keyword evidence="10" id="KW-1185">Reference proteome</keyword>
<evidence type="ECO:0000256" key="1">
    <source>
        <dbReference type="ARBA" id="ARBA00022490"/>
    </source>
</evidence>
<comment type="function">
    <text evidence="6">Regulatory subunit of the poly(A)-nuclease (PAN) deadenylation complex, one of two cytoplasmic mRNA deadenylases involved in general and miRNA-mediated mRNA turnover. PAN specifically shortens poly(A) tails of RNA and the activity is stimulated by poly(A)-binding protein (PABP). PAN deadenylation is followed by rapid degradation of the shortened mRNA tails by the CCR4-NOT complex. Deadenylated mRNAs are then degraded by two alternative mechanisms, namely exosome-mediated 3'-5' exonucleolytic degradation, or deadenlyation-dependent mRNA decaping and subsequent 5'-3' exonucleolytic degradation by XRN1. PAN3 acts as a positive regulator for PAN activity, recruiting the catalytic subunit PAN2 to mRNA via its interaction with RNA and PABP, and to miRNA targets via its interaction with GW182 family proteins.</text>
</comment>
<gene>
    <name evidence="6" type="primary">PAN3</name>
    <name evidence="9" type="ORF">MELIAE_LOCUS1174</name>
</gene>
<dbReference type="SUPFAM" id="SSF56112">
    <property type="entry name" value="Protein kinase-like (PK-like)"/>
    <property type="match status" value="1"/>
</dbReference>
<dbReference type="HAMAP" id="MF_03181">
    <property type="entry name" value="PAN3"/>
    <property type="match status" value="1"/>
</dbReference>
<dbReference type="Pfam" id="PF18101">
    <property type="entry name" value="Pan3_CK"/>
    <property type="match status" value="1"/>
</dbReference>
<dbReference type="GO" id="GO:0000289">
    <property type="term" value="P:nuclear-transcribed mRNA poly(A) tail shortening"/>
    <property type="evidence" value="ECO:0007669"/>
    <property type="project" value="UniProtKB-UniRule"/>
</dbReference>
<keyword evidence="3 6" id="KW-0547">Nucleotide-binding</keyword>
<dbReference type="InterPro" id="IPR041332">
    <property type="entry name" value="Pan3_CK"/>
</dbReference>
<dbReference type="AlphaFoldDB" id="A0A9P0FBJ2"/>
<feature type="binding site" evidence="6">
    <location>
        <begin position="352"/>
        <end position="353"/>
    </location>
    <ligand>
        <name>ATP</name>
        <dbReference type="ChEBI" id="CHEBI:30616"/>
    </ligand>
</feature>
<reference evidence="9" key="1">
    <citation type="submission" date="2021-12" db="EMBL/GenBank/DDBJ databases">
        <authorList>
            <person name="King R."/>
        </authorList>
    </citation>
    <scope>NUCLEOTIDE SEQUENCE</scope>
</reference>
<proteinExistence type="inferred from homology"/>
<organism evidence="9 10">
    <name type="scientific">Brassicogethes aeneus</name>
    <name type="common">Rape pollen beetle</name>
    <name type="synonym">Meligethes aeneus</name>
    <dbReference type="NCBI Taxonomy" id="1431903"/>
    <lineage>
        <taxon>Eukaryota</taxon>
        <taxon>Metazoa</taxon>
        <taxon>Ecdysozoa</taxon>
        <taxon>Arthropoda</taxon>
        <taxon>Hexapoda</taxon>
        <taxon>Insecta</taxon>
        <taxon>Pterygota</taxon>
        <taxon>Neoptera</taxon>
        <taxon>Endopterygota</taxon>
        <taxon>Coleoptera</taxon>
        <taxon>Polyphaga</taxon>
        <taxon>Cucujiformia</taxon>
        <taxon>Nitidulidae</taxon>
        <taxon>Meligethinae</taxon>
        <taxon>Brassicogethes</taxon>
    </lineage>
</organism>
<evidence type="ECO:0000313" key="9">
    <source>
        <dbReference type="EMBL" id="CAH0547130.1"/>
    </source>
</evidence>
<keyword evidence="2 6" id="KW-0507">mRNA processing</keyword>
<dbReference type="PANTHER" id="PTHR12272:SF11">
    <property type="entry name" value="PAN2-PAN3 DEADENYLATION COMPLEX SUBUNIT PAN3"/>
    <property type="match status" value="1"/>
</dbReference>
<dbReference type="PANTHER" id="PTHR12272">
    <property type="entry name" value="DEADENYLATION COMPLEX SUBUNIT PAN3"/>
    <property type="match status" value="1"/>
</dbReference>
<feature type="domain" description="Protein kinase" evidence="8">
    <location>
        <begin position="193"/>
        <end position="517"/>
    </location>
</feature>
<dbReference type="GO" id="GO:0031251">
    <property type="term" value="C:PAN complex"/>
    <property type="evidence" value="ECO:0007669"/>
    <property type="project" value="UniProtKB-UniRule"/>
</dbReference>
<comment type="domain">
    <text evidence="6">The pseudokinase domain, the coiled-coil (CC), and C-terminal knob domain (CK) form a structural unit (PKC) that forms an extensive high-affinity interaction surface for PAN2.</text>
</comment>
<accession>A0A9P0FBJ2</accession>
<comment type="domain">
    <text evidence="6">The N-terminal zinc finger binds to poly(A) RNA.</text>
</comment>
<feature type="region of interest" description="Knob domain" evidence="6">
    <location>
        <begin position="497"/>
        <end position="601"/>
    </location>
</feature>
<evidence type="ECO:0000256" key="6">
    <source>
        <dbReference type="HAMAP-Rule" id="MF_03181"/>
    </source>
</evidence>
<keyword evidence="1 6" id="KW-0963">Cytoplasm</keyword>
<dbReference type="InterPro" id="IPR030844">
    <property type="entry name" value="PAN3"/>
</dbReference>
<dbReference type="GO" id="GO:0004672">
    <property type="term" value="F:protein kinase activity"/>
    <property type="evidence" value="ECO:0007669"/>
    <property type="project" value="InterPro"/>
</dbReference>
<name>A0A9P0FBJ2_BRAAE</name>
<evidence type="ECO:0000256" key="3">
    <source>
        <dbReference type="ARBA" id="ARBA00022741"/>
    </source>
</evidence>
<comment type="subunit">
    <text evidence="6">Homodimer. Forms a heterotrimer with a catalytic subunit PAN2 to form the poly(A)-nuclease (PAN) deadenylation complex. Interacts (via PAM-2 motif) with poly(A)-binding protein (via PABC domain), conferring substrate specificity of the enzyme complex.</text>
</comment>
<dbReference type="Gene3D" id="1.20.5.5160">
    <property type="match status" value="1"/>
</dbReference>
<feature type="binding site" evidence="6">
    <location>
        <position position="222"/>
    </location>
    <ligand>
        <name>ATP</name>
        <dbReference type="ChEBI" id="CHEBI:30616"/>
    </ligand>
</feature>
<dbReference type="GO" id="GO:0008143">
    <property type="term" value="F:poly(A) binding"/>
    <property type="evidence" value="ECO:0007669"/>
    <property type="project" value="TreeGrafter"/>
</dbReference>
<dbReference type="GO" id="GO:0000932">
    <property type="term" value="C:P-body"/>
    <property type="evidence" value="ECO:0007669"/>
    <property type="project" value="UniProtKB-SubCell"/>
</dbReference>
<feature type="binding site" evidence="6">
    <location>
        <begin position="271"/>
        <end position="278"/>
    </location>
    <ligand>
        <name>ATP</name>
        <dbReference type="ChEBI" id="CHEBI:30616"/>
    </ligand>
</feature>
<dbReference type="Gene3D" id="1.10.510.10">
    <property type="entry name" value="Transferase(Phosphotransferase) domain 1"/>
    <property type="match status" value="1"/>
</dbReference>
<keyword evidence="4 6" id="KW-0067">ATP-binding</keyword>
<dbReference type="Proteomes" id="UP001154078">
    <property type="component" value="Chromosome 1"/>
</dbReference>
<evidence type="ECO:0000259" key="8">
    <source>
        <dbReference type="PROSITE" id="PS50011"/>
    </source>
</evidence>
<dbReference type="FunFam" id="1.10.510.10:FF:000451">
    <property type="entry name" value="PAN2-PAN3 deadenylation complex subunit PAN3"/>
    <property type="match status" value="1"/>
</dbReference>
<dbReference type="GO" id="GO:0005524">
    <property type="term" value="F:ATP binding"/>
    <property type="evidence" value="ECO:0007669"/>
    <property type="project" value="UniProtKB-UniRule"/>
</dbReference>
<dbReference type="FunFam" id="1.10.287.3700:FF:000001">
    <property type="entry name" value="PAN2-PAN3 deadenylation complex subunit PAN3"/>
    <property type="match status" value="1"/>
</dbReference>
<protein>
    <recommendedName>
        <fullName evidence="6">PAN2-PAN3 deadenylation complex subunit PAN3</fullName>
    </recommendedName>
    <alternativeName>
        <fullName evidence="6">PAB1P-dependent poly(A)-specific ribonuclease</fullName>
    </alternativeName>
    <alternativeName>
        <fullName evidence="6">Poly(A)-nuclease deadenylation complex subunit 3</fullName>
        <shortName evidence="6">PAN deadenylation complex subunit 3</shortName>
    </alternativeName>
</protein>
<keyword evidence="5 6" id="KW-0175">Coiled coil</keyword>
<dbReference type="InterPro" id="IPR011009">
    <property type="entry name" value="Kinase-like_dom_sf"/>
</dbReference>
<evidence type="ECO:0000256" key="2">
    <source>
        <dbReference type="ARBA" id="ARBA00022664"/>
    </source>
</evidence>
<evidence type="ECO:0000256" key="7">
    <source>
        <dbReference type="SAM" id="MobiDB-lite"/>
    </source>
</evidence>
<dbReference type="InterPro" id="IPR000719">
    <property type="entry name" value="Prot_kinase_dom"/>
</dbReference>
<feature type="coiled-coil region" evidence="6">
    <location>
        <begin position="458"/>
        <end position="496"/>
    </location>
</feature>
<dbReference type="GO" id="GO:0006397">
    <property type="term" value="P:mRNA processing"/>
    <property type="evidence" value="ECO:0007669"/>
    <property type="project" value="UniProtKB-KW"/>
</dbReference>
<comment type="similarity">
    <text evidence="6">Belongs to the protein kinase superfamily. PAN3 family.</text>
</comment>
<evidence type="ECO:0000256" key="5">
    <source>
        <dbReference type="ARBA" id="ARBA00023054"/>
    </source>
</evidence>
<comment type="subcellular location">
    <subcellularLocation>
        <location evidence="6">Cytoplasm</location>
        <location evidence="6">P-body</location>
    </subcellularLocation>
</comment>
<feature type="region of interest" description="Disordered" evidence="7">
    <location>
        <begin position="63"/>
        <end position="98"/>
    </location>
</feature>
<dbReference type="OrthoDB" id="204958at2759"/>
<dbReference type="GO" id="GO:0010606">
    <property type="term" value="P:positive regulation of cytoplasmic mRNA processing body assembly"/>
    <property type="evidence" value="ECO:0007669"/>
    <property type="project" value="UniProtKB-UniRule"/>
</dbReference>
<dbReference type="Gene3D" id="1.10.287.3700">
    <property type="match status" value="1"/>
</dbReference>
<evidence type="ECO:0000313" key="10">
    <source>
        <dbReference type="Proteomes" id="UP001154078"/>
    </source>
</evidence>